<dbReference type="GO" id="GO:0005744">
    <property type="term" value="C:TIM23 mitochondrial import inner membrane translocase complex"/>
    <property type="evidence" value="ECO:0007669"/>
    <property type="project" value="TreeGrafter"/>
</dbReference>
<keyword evidence="6" id="KW-0496">Mitochondrion</keyword>
<evidence type="ECO:0000256" key="2">
    <source>
        <dbReference type="ARBA" id="ARBA00008444"/>
    </source>
</evidence>
<keyword evidence="7" id="KW-0472">Membrane</keyword>
<dbReference type="PANTHER" id="PTHR10485:SF20">
    <property type="entry name" value="MITOCHONDRIAL IMPORT INNER MEMBRANE TRANSLOCASE SUBUNIT TIM17"/>
    <property type="match status" value="1"/>
</dbReference>
<comment type="caution">
    <text evidence="8">The sequence shown here is derived from an EMBL/GenBank/DDBJ whole genome shotgun (WGS) entry which is preliminary data.</text>
</comment>
<gene>
    <name evidence="8" type="ORF">NCGR_LOCUS7497</name>
</gene>
<evidence type="ECO:0000256" key="4">
    <source>
        <dbReference type="ARBA" id="ARBA00022792"/>
    </source>
</evidence>
<comment type="subcellular location">
    <subcellularLocation>
        <location evidence="1">Mitochondrion inner membrane</location>
        <topology evidence="1">Multi-pass membrane protein</topology>
    </subcellularLocation>
</comment>
<evidence type="ECO:0000256" key="1">
    <source>
        <dbReference type="ARBA" id="ARBA00004448"/>
    </source>
</evidence>
<keyword evidence="4" id="KW-0999">Mitochondrion inner membrane</keyword>
<evidence type="ECO:0000256" key="6">
    <source>
        <dbReference type="ARBA" id="ARBA00023128"/>
    </source>
</evidence>
<keyword evidence="9" id="KW-1185">Reference proteome</keyword>
<evidence type="ECO:0000313" key="9">
    <source>
        <dbReference type="Proteomes" id="UP000604825"/>
    </source>
</evidence>
<dbReference type="PANTHER" id="PTHR10485">
    <property type="entry name" value="MITOCHONDRIAL IMPORT INNER MEMBRANE TRANSLOCASE SUBUNIT TIM-17"/>
    <property type="match status" value="1"/>
</dbReference>
<comment type="similarity">
    <text evidence="2">Belongs to the Tim17/Tim22/Tim23 family.</text>
</comment>
<keyword evidence="3" id="KW-0812">Transmembrane</keyword>
<dbReference type="AlphaFoldDB" id="A0A811MWI4"/>
<reference evidence="8" key="1">
    <citation type="submission" date="2020-10" db="EMBL/GenBank/DDBJ databases">
        <authorList>
            <person name="Han B."/>
            <person name="Lu T."/>
            <person name="Zhao Q."/>
            <person name="Huang X."/>
            <person name="Zhao Y."/>
        </authorList>
    </citation>
    <scope>NUCLEOTIDE SEQUENCE</scope>
</reference>
<sequence>MTTPETGREPCPDRILDDVGGAFGMGAVGGSLFHFVKGLYNSPNGHRLAGGATSARMLAPRLGGSFAVWGGLFSTFDCALVYARAKEDPWNSIAAGAATGGLLAVRQGLLASGRSALFGGALLALIEGAGIMLNRIGVVPPPPPDDLLQYPGQDPGQYAPPPGFLGVPPAPPIDVQEVPVTESGGPTGWFGGLFGKKQQDMVAVGDRKKSEVLEMDLSRTAVPSFDYM</sequence>
<dbReference type="GO" id="GO:0030150">
    <property type="term" value="P:protein import into mitochondrial matrix"/>
    <property type="evidence" value="ECO:0007669"/>
    <property type="project" value="TreeGrafter"/>
</dbReference>
<protein>
    <submittedName>
        <fullName evidence="8">Uncharacterized protein</fullName>
    </submittedName>
</protein>
<organism evidence="8 9">
    <name type="scientific">Miscanthus lutarioriparius</name>
    <dbReference type="NCBI Taxonomy" id="422564"/>
    <lineage>
        <taxon>Eukaryota</taxon>
        <taxon>Viridiplantae</taxon>
        <taxon>Streptophyta</taxon>
        <taxon>Embryophyta</taxon>
        <taxon>Tracheophyta</taxon>
        <taxon>Spermatophyta</taxon>
        <taxon>Magnoliopsida</taxon>
        <taxon>Liliopsida</taxon>
        <taxon>Poales</taxon>
        <taxon>Poaceae</taxon>
        <taxon>PACMAD clade</taxon>
        <taxon>Panicoideae</taxon>
        <taxon>Andropogonodae</taxon>
        <taxon>Andropogoneae</taxon>
        <taxon>Saccharinae</taxon>
        <taxon>Miscanthus</taxon>
    </lineage>
</organism>
<proteinExistence type="inferred from homology"/>
<evidence type="ECO:0000256" key="5">
    <source>
        <dbReference type="ARBA" id="ARBA00022989"/>
    </source>
</evidence>
<accession>A0A811MWI4</accession>
<dbReference type="Proteomes" id="UP000604825">
    <property type="component" value="Unassembled WGS sequence"/>
</dbReference>
<dbReference type="GO" id="GO:0008320">
    <property type="term" value="F:protein transmembrane transporter activity"/>
    <property type="evidence" value="ECO:0007669"/>
    <property type="project" value="TreeGrafter"/>
</dbReference>
<name>A0A811MWI4_9POAL</name>
<evidence type="ECO:0000256" key="3">
    <source>
        <dbReference type="ARBA" id="ARBA00022692"/>
    </source>
</evidence>
<keyword evidence="5" id="KW-1133">Transmembrane helix</keyword>
<evidence type="ECO:0000313" key="8">
    <source>
        <dbReference type="EMBL" id="CAD6211535.1"/>
    </source>
</evidence>
<dbReference type="Pfam" id="PF02466">
    <property type="entry name" value="Tim17"/>
    <property type="match status" value="1"/>
</dbReference>
<dbReference type="OrthoDB" id="2261329at2759"/>
<dbReference type="EMBL" id="CAJGYO010000002">
    <property type="protein sequence ID" value="CAD6211535.1"/>
    <property type="molecule type" value="Genomic_DNA"/>
</dbReference>
<evidence type="ECO:0000256" key="7">
    <source>
        <dbReference type="ARBA" id="ARBA00023136"/>
    </source>
</evidence>